<dbReference type="AlphaFoldDB" id="A0A2A8D6N0"/>
<name>A0A2A8D6N0_9MICC</name>
<evidence type="ECO:0000313" key="2">
    <source>
        <dbReference type="Proteomes" id="UP000219947"/>
    </source>
</evidence>
<gene>
    <name evidence="1" type="ORF">CRM92_00385</name>
</gene>
<organism evidence="1 2">
    <name type="scientific">Rothia dentocariosa</name>
    <dbReference type="NCBI Taxonomy" id="2047"/>
    <lineage>
        <taxon>Bacteria</taxon>
        <taxon>Bacillati</taxon>
        <taxon>Actinomycetota</taxon>
        <taxon>Actinomycetes</taxon>
        <taxon>Micrococcales</taxon>
        <taxon>Micrococcaceae</taxon>
        <taxon>Rothia</taxon>
    </lineage>
</organism>
<sequence length="99" mass="11336">MDTNIEHIIKVDEIIHSMGALQALKRKLQDGERDPEKLGEVCDRIVAATQKVISESGEEGETIAELLRDSVSDTVYFFLEEHNLDDDFDIRAFVTDRNW</sequence>
<proteinExistence type="predicted"/>
<reference evidence="1" key="1">
    <citation type="submission" date="2017-10" db="EMBL/GenBank/DDBJ databases">
        <title>Kefir isolates.</title>
        <authorList>
            <person name="Kim Y."/>
            <person name="Blasche S."/>
        </authorList>
    </citation>
    <scope>NUCLEOTIDE SEQUENCE [LARGE SCALE GENOMIC DNA]</scope>
    <source>
        <strain evidence="1">OG2-2</strain>
    </source>
</reference>
<dbReference type="EMBL" id="PDEV01000001">
    <property type="protein sequence ID" value="PEN16540.1"/>
    <property type="molecule type" value="Genomic_DNA"/>
</dbReference>
<keyword evidence="2" id="KW-1185">Reference proteome</keyword>
<dbReference type="Proteomes" id="UP000219947">
    <property type="component" value="Unassembled WGS sequence"/>
</dbReference>
<accession>A0A2A8D6N0</accession>
<comment type="caution">
    <text evidence="1">The sequence shown here is derived from an EMBL/GenBank/DDBJ whole genome shotgun (WGS) entry which is preliminary data.</text>
</comment>
<dbReference type="RefSeq" id="WP_048777792.1">
    <property type="nucleotide sequence ID" value="NZ_CAURLQ010000003.1"/>
</dbReference>
<evidence type="ECO:0000313" key="1">
    <source>
        <dbReference type="EMBL" id="PEN16540.1"/>
    </source>
</evidence>
<protein>
    <submittedName>
        <fullName evidence="1">Uncharacterized protein</fullName>
    </submittedName>
</protein>